<dbReference type="EMBL" id="QEWR01000002">
    <property type="protein sequence ID" value="PWD84263.1"/>
    <property type="molecule type" value="Genomic_DNA"/>
</dbReference>
<protein>
    <submittedName>
        <fullName evidence="8">FUSC family protein</fullName>
    </submittedName>
</protein>
<dbReference type="AlphaFoldDB" id="A0A2U2AM12"/>
<keyword evidence="9" id="KW-1185">Reference proteome</keyword>
<gene>
    <name evidence="8" type="ORF">DC082_01590</name>
</gene>
<evidence type="ECO:0000259" key="7">
    <source>
        <dbReference type="Pfam" id="PF13515"/>
    </source>
</evidence>
<feature type="transmembrane region" description="Helical" evidence="5">
    <location>
        <begin position="527"/>
        <end position="547"/>
    </location>
</feature>
<reference evidence="8 9" key="1">
    <citation type="journal article" date="2018" name="Genome Announc.">
        <title>Ignatzschineria cameli sp. nov., isolated from necrotic foot tissue of dromedaries (Camelus dromedarius) and associated maggots (Wohlfahrtia species) in Dubai.</title>
        <authorList>
            <person name="Tsang C.C."/>
            <person name="Tang J.Y."/>
            <person name="Fong J.Y."/>
            <person name="Kinne J."/>
            <person name="Lee H.H."/>
            <person name="Joseph M."/>
            <person name="Jose S."/>
            <person name="Schuster R.K."/>
            <person name="Tang Y."/>
            <person name="Sivakumar S."/>
            <person name="Chen J.H."/>
            <person name="Teng J.L."/>
            <person name="Lau S.K."/>
            <person name="Wernery U."/>
            <person name="Woo P.C."/>
        </authorList>
    </citation>
    <scope>NUCLEOTIDE SEQUENCE [LARGE SCALE GENOMIC DNA]</scope>
    <source>
        <strain evidence="8 9">KCTC 22643</strain>
    </source>
</reference>
<keyword evidence="4 5" id="KW-0472">Membrane</keyword>
<evidence type="ECO:0000256" key="4">
    <source>
        <dbReference type="ARBA" id="ARBA00023136"/>
    </source>
</evidence>
<dbReference type="Pfam" id="PF12805">
    <property type="entry name" value="FUSC-like"/>
    <property type="match status" value="1"/>
</dbReference>
<dbReference type="Proteomes" id="UP000244948">
    <property type="component" value="Unassembled WGS sequence"/>
</dbReference>
<evidence type="ECO:0000256" key="1">
    <source>
        <dbReference type="ARBA" id="ARBA00004141"/>
    </source>
</evidence>
<accession>A0A2U2AM12</accession>
<keyword evidence="2 5" id="KW-0812">Transmembrane</keyword>
<proteinExistence type="predicted"/>
<name>A0A2U2AM12_9GAMM</name>
<feature type="transmembrane region" description="Helical" evidence="5">
    <location>
        <begin position="29"/>
        <end position="55"/>
    </location>
</feature>
<organism evidence="8 9">
    <name type="scientific">Ignatzschineria indica</name>
    <dbReference type="NCBI Taxonomy" id="472583"/>
    <lineage>
        <taxon>Bacteria</taxon>
        <taxon>Pseudomonadati</taxon>
        <taxon>Pseudomonadota</taxon>
        <taxon>Gammaproteobacteria</taxon>
        <taxon>Cardiobacteriales</taxon>
        <taxon>Ignatzschineriaceae</taxon>
        <taxon>Ignatzschineria</taxon>
    </lineage>
</organism>
<dbReference type="InterPro" id="IPR049453">
    <property type="entry name" value="Memb_transporter_dom"/>
</dbReference>
<feature type="transmembrane region" description="Helical" evidence="5">
    <location>
        <begin position="122"/>
        <end position="141"/>
    </location>
</feature>
<dbReference type="InterPro" id="IPR032692">
    <property type="entry name" value="YccS_N"/>
</dbReference>
<keyword evidence="3 5" id="KW-1133">Transmembrane helix</keyword>
<sequence>MWGFRSMNHFITATYRFFFSSDFAMGVKMALGIFLPVALLALFSIPLEILMIAGYGSLTMSIADQTGTLKHKRNEMLGTFIAIVIITLLFIFQSPGLHLLKIVSLSLISFVVAFIYAFKAKFIALGFIVGFTALLAASNSAATPAVYLFFFSLGALFYFAFSMAVTKIFQIYIVRQNLSGIYFLLSRYLKALSKCYRQNVVIEKEFKNFINSQTELLEELQVMRDLLFRLDYEKDHRLNQMVNELLLLIETREIATIPLQDFVIIRENYPNSDLQIFFRDSFSKAGINLEEMGMYSMRAGDMLKRLGFKAELRALEYELELLRRQDLEGEALEAYQIVANHFRKVWSLSRNLERIRSFLVDDVALEGSFPKHKLKKFLSQSHWSKDYITQNLTLQSPVLRFAIRSSLAMFCALSIVSMTDFLSHGFWIAFTLLSLMRPGFSLTKERSRNRIIGTIIGCIVGGILISMEISTLGLLSILFVSVILNNGLIRIHNPLSVTFTTVYVLIILNISKDLSMFQGISVSIERIIDTLIAAVIAIGFSHFLPSWEKVNLPRLTKSARKDLFTVIEEIEKWQITKESEDDADLKLALRRAQVSIVSLSNSLERMKDEPIKNRERDISAINDELIEMQSVLSQLSYLASLLEGKDATKIPEFREIFQVIKFRMDPKIHQQRSHRIPRFMMRELKPLIWLVEPK</sequence>
<dbReference type="GO" id="GO:0016020">
    <property type="term" value="C:membrane"/>
    <property type="evidence" value="ECO:0007669"/>
    <property type="project" value="UniProtKB-SubCell"/>
</dbReference>
<dbReference type="Pfam" id="PF13515">
    <property type="entry name" value="FUSC_2"/>
    <property type="match status" value="1"/>
</dbReference>
<evidence type="ECO:0000256" key="2">
    <source>
        <dbReference type="ARBA" id="ARBA00022692"/>
    </source>
</evidence>
<evidence type="ECO:0000313" key="9">
    <source>
        <dbReference type="Proteomes" id="UP000244948"/>
    </source>
</evidence>
<evidence type="ECO:0000256" key="5">
    <source>
        <dbReference type="SAM" id="Phobius"/>
    </source>
</evidence>
<feature type="transmembrane region" description="Helical" evidence="5">
    <location>
        <begin position="99"/>
        <end position="117"/>
    </location>
</feature>
<evidence type="ECO:0000259" key="6">
    <source>
        <dbReference type="Pfam" id="PF12805"/>
    </source>
</evidence>
<feature type="transmembrane region" description="Helical" evidence="5">
    <location>
        <begin position="455"/>
        <end position="483"/>
    </location>
</feature>
<comment type="subcellular location">
    <subcellularLocation>
        <location evidence="1">Membrane</location>
        <topology evidence="1">Multi-pass membrane protein</topology>
    </subcellularLocation>
</comment>
<feature type="transmembrane region" description="Helical" evidence="5">
    <location>
        <begin position="495"/>
        <end position="515"/>
    </location>
</feature>
<comment type="caution">
    <text evidence="8">The sequence shown here is derived from an EMBL/GenBank/DDBJ whole genome shotgun (WGS) entry which is preliminary data.</text>
</comment>
<feature type="domain" description="Integral membrane protein YccS N-terminal" evidence="6">
    <location>
        <begin position="78"/>
        <end position="345"/>
    </location>
</feature>
<evidence type="ECO:0000256" key="3">
    <source>
        <dbReference type="ARBA" id="ARBA00022989"/>
    </source>
</evidence>
<evidence type="ECO:0000313" key="8">
    <source>
        <dbReference type="EMBL" id="PWD84263.1"/>
    </source>
</evidence>
<feature type="transmembrane region" description="Helical" evidence="5">
    <location>
        <begin position="147"/>
        <end position="169"/>
    </location>
</feature>
<feature type="transmembrane region" description="Helical" evidence="5">
    <location>
        <begin position="76"/>
        <end position="93"/>
    </location>
</feature>
<feature type="domain" description="Integral membrane bound transporter" evidence="7">
    <location>
        <begin position="414"/>
        <end position="538"/>
    </location>
</feature>
<feature type="transmembrane region" description="Helical" evidence="5">
    <location>
        <begin position="401"/>
        <end position="419"/>
    </location>
</feature>